<feature type="coiled-coil region" evidence="5">
    <location>
        <begin position="829"/>
        <end position="856"/>
    </location>
</feature>
<feature type="region of interest" description="Disordered" evidence="6">
    <location>
        <begin position="711"/>
        <end position="731"/>
    </location>
</feature>
<dbReference type="Gene3D" id="2.60.40.2950">
    <property type="match status" value="1"/>
</dbReference>
<dbReference type="Gene3D" id="2.20.130.20">
    <property type="match status" value="1"/>
</dbReference>
<feature type="domain" description="Alpha-macroglobulin receptor-binding" evidence="10">
    <location>
        <begin position="1355"/>
        <end position="1445"/>
    </location>
</feature>
<dbReference type="SMART" id="SM01360">
    <property type="entry name" value="A2M"/>
    <property type="match status" value="1"/>
</dbReference>
<dbReference type="InterPro" id="IPR013783">
    <property type="entry name" value="Ig-like_fold"/>
</dbReference>
<dbReference type="Pfam" id="PF07703">
    <property type="entry name" value="A2M_BRD"/>
    <property type="match status" value="1"/>
</dbReference>
<dbReference type="Gene3D" id="2.60.40.690">
    <property type="entry name" value="Alpha-macroglobulin, receptor-binding domain"/>
    <property type="match status" value="1"/>
</dbReference>
<dbReference type="SUPFAM" id="SSF49410">
    <property type="entry name" value="Alpha-macroglobulin receptor domain"/>
    <property type="match status" value="1"/>
</dbReference>
<dbReference type="SMART" id="SM01361">
    <property type="entry name" value="A2M_recep"/>
    <property type="match status" value="1"/>
</dbReference>
<dbReference type="Pfam" id="PF07678">
    <property type="entry name" value="TED_complement"/>
    <property type="match status" value="1"/>
</dbReference>
<dbReference type="EnsemblMetazoa" id="XM_044460339.1">
    <property type="protein sequence ID" value="XP_044316274.1"/>
    <property type="gene ID" value="LOC108044048"/>
</dbReference>
<reference evidence="11" key="2">
    <citation type="submission" date="2025-05" db="UniProtKB">
        <authorList>
            <consortium name="EnsemblMetazoa"/>
        </authorList>
    </citation>
    <scope>IDENTIFICATION</scope>
</reference>
<dbReference type="InterPro" id="IPR011625">
    <property type="entry name" value="A2M_N_BRD"/>
</dbReference>
<evidence type="ECO:0000259" key="10">
    <source>
        <dbReference type="SMART" id="SM01361"/>
    </source>
</evidence>
<dbReference type="CDD" id="cd02897">
    <property type="entry name" value="A2M_2"/>
    <property type="match status" value="1"/>
</dbReference>
<dbReference type="InterPro" id="IPR036595">
    <property type="entry name" value="A-macroglobulin_rcpt-bd_sf"/>
</dbReference>
<evidence type="ECO:0000256" key="2">
    <source>
        <dbReference type="ARBA" id="ARBA00022966"/>
    </source>
</evidence>
<keyword evidence="2" id="KW-0882">Thioester bond</keyword>
<dbReference type="Gene3D" id="2.60.120.1540">
    <property type="match status" value="1"/>
</dbReference>
<evidence type="ECO:0000256" key="6">
    <source>
        <dbReference type="SAM" id="MobiDB-lite"/>
    </source>
</evidence>
<sequence length="1467" mass="163415">MLSIFLCIVVLQYVLLIQANSLYTVVGPGTIRSNSKYNVVVSIHKADGPSQIKVSLNGPSYNETKQIELPPMSTENVEFEVPKLATGDYNLTAEGISGVFFRNSTKLNYADEKPLTFVQTDKPIYKPADLVQFRILFLDENTRPAKIDKPISVLITDGAQNRIKQLTDVKLTKGVYSGELQLSEQPVLGTWKISVSVDGDSRETKSFEVDKYVLPKFEVIVDTAKNVVQAENVIKATIRAKYTYGKPVKGKATVSMLFIGDSEDYKQERTVDVDGKGHVEFDYSVDPDNDKQLSLELFAVVTEELTGNKQNATASVRLHEQRYIIERLGTSEYYYSNKSFIYQIVVKNVDGTPVTGSSKNIKVVFRDWYNPPTIINFEVPVSQSGIATLNVTLPEHATNYFNVVATFEGIETPIGTIRKAPVSSEPLKIQVNTKTPRLGHRVSFDVKSIEDIPYFVYTVVARGNILLSEYVDVPDGLKTYTVKFTPTLSMVPKATIFIHYVLNNNLHFEEKTIDFEKEFSNSIIISAPVDAKPGADVKLRVKTDADSFVGLLGVDQSVLLFKSDNDLSRDNIFNSLNKFTTATPSQGGEGRYPGQLSGLVTLTNANFPYKFAVPLMIKETPRCSTSYTYPRRRPFRHSWQNYNRSNSFRRPSTYGCWYDVNDRRRTRWINRSSHSSSHSRGMHKSASVLNYNPQSAFRPSYYTTRTHNINILPSKKPHSEQPPPTPAPTPTPIIRKDFPETWMFANLDGDGFTVSKKIPDTITSWMVTGFSLNPTSGIALTKDPSKIRVFQPFFISTNLPYSVKRGEVIAIPVLIFNYMDITLDAEVVMDNSDQEYEFTEATNEVLEKAIDEVRRVKRVTIPANSGKSVSFMIRPKNVGSTTLKITATSALAGDTIHQKLKVEPEGVTQFENRAVFINLKDQPEMTQSLEAEIPSEVVPQSEFIEFTVGGDLLGPTLQNLDNLVRMPYGCGEQNMVNFVPNILVLKYLEVTGRKLPAVESKAKKFLEIGYQRELTYKHDDGSYSAFGKSDSSGSTWLTAYVMRSFHQAGTYTDVDPKVVSAGLDFLVSKQKESGEFPEVGKLFDNANHNALGLTSFVLLAFFENHELIPKYQSAIQKAVSYVAEEVDKTDDQYSLAIAAVALHLAKHPQAEKVLGKLESLARNENDRKWWSKAPESTGGEGQFFHWKPRSNDVEITSYVLLALLERDPAEQALPIVKWLISQRNSNGGFSSTQDTVVGLQALTKFAYKTGSGSGTMDIEFAAAGGSKDTIKVNPENSLVLQTHVLPKDTRKVDFTAKGTGSAMVQLSYRYNLAEKEKKPSFKVTPTVKDSPNQLLVVDICAEYVPLEEADKDKDSNMAVMEIALPSGFVGDTESLAKIEAVDRVKRVETKNSDSTVIVYFDSLTPGDVRCLPVEASKAHAVAKQKPASVSLYDYYDTDRKATEYYQVQSSLCDICEGGDCGEGCKKA</sequence>
<dbReference type="PROSITE" id="PS00477">
    <property type="entry name" value="ALPHA_2_MACROGLOBULIN"/>
    <property type="match status" value="1"/>
</dbReference>
<proteinExistence type="predicted"/>
<keyword evidence="12" id="KW-1185">Reference proteome</keyword>
<dbReference type="InterPro" id="IPR041813">
    <property type="entry name" value="A2M_TED"/>
</dbReference>
<evidence type="ECO:0000259" key="9">
    <source>
        <dbReference type="SMART" id="SM01360"/>
    </source>
</evidence>
<reference evidence="12" key="1">
    <citation type="journal article" date="2021" name="Elife">
        <title>Highly contiguous assemblies of 101 drosophilid genomes.</title>
        <authorList>
            <person name="Kim B.Y."/>
            <person name="Wang J.R."/>
            <person name="Miller D.E."/>
            <person name="Barmina O."/>
            <person name="Delaney E."/>
            <person name="Thompson A."/>
            <person name="Comeault A.A."/>
            <person name="Peede D."/>
            <person name="D'Agostino E.R."/>
            <person name="Pelaez J."/>
            <person name="Aguilar J.M."/>
            <person name="Haji D."/>
            <person name="Matsunaga T."/>
            <person name="Armstrong E.E."/>
            <person name="Zych M."/>
            <person name="Ogawa Y."/>
            <person name="Stamenkovic-Radak M."/>
            <person name="Jelic M."/>
            <person name="Veselinovic M.S."/>
            <person name="Tanaskovic M."/>
            <person name="Eric P."/>
            <person name="Gao J.J."/>
            <person name="Katoh T.K."/>
            <person name="Toda M.J."/>
            <person name="Watabe H."/>
            <person name="Watada M."/>
            <person name="Davis J.S."/>
            <person name="Moyle L.C."/>
            <person name="Manoli G."/>
            <person name="Bertolini E."/>
            <person name="Kostal V."/>
            <person name="Hawley R.S."/>
            <person name="Takahashi A."/>
            <person name="Jones C.D."/>
            <person name="Price D.K."/>
            <person name="Whiteman N."/>
            <person name="Kopp A."/>
            <person name="Matute D.R."/>
            <person name="Petrov D.A."/>
        </authorList>
    </citation>
    <scope>NUCLEOTIDE SEQUENCE [LARGE SCALE GENOMIC DNA]</scope>
</reference>
<keyword evidence="1 7" id="KW-0732">Signal</keyword>
<dbReference type="Gene3D" id="2.60.40.1940">
    <property type="match status" value="1"/>
</dbReference>
<dbReference type="Pfam" id="PF17791">
    <property type="entry name" value="MG3"/>
    <property type="match status" value="1"/>
</dbReference>
<dbReference type="Pfam" id="PF01835">
    <property type="entry name" value="MG2"/>
    <property type="match status" value="1"/>
</dbReference>
<dbReference type="PANTHER" id="PTHR11412:SF136">
    <property type="entry name" value="CD109 ANTIGEN"/>
    <property type="match status" value="1"/>
</dbReference>
<dbReference type="InterPro" id="IPR019742">
    <property type="entry name" value="MacrogloblnA2_CS"/>
</dbReference>
<dbReference type="InterPro" id="IPR008930">
    <property type="entry name" value="Terpenoid_cyclase/PrenylTrfase"/>
</dbReference>
<name>A0ABM5JBS6_DRORH</name>
<accession>A0ABM5JBS6</accession>
<dbReference type="Gene3D" id="2.60.40.10">
    <property type="entry name" value="Immunoglobulins"/>
    <property type="match status" value="1"/>
</dbReference>
<dbReference type="SUPFAM" id="SSF48239">
    <property type="entry name" value="Terpenoid cyclases/Protein prenyltransferases"/>
    <property type="match status" value="1"/>
</dbReference>
<evidence type="ECO:0000313" key="12">
    <source>
        <dbReference type="Proteomes" id="UP001652680"/>
    </source>
</evidence>
<dbReference type="GeneID" id="108044048"/>
<evidence type="ECO:0000256" key="3">
    <source>
        <dbReference type="ARBA" id="ARBA00023157"/>
    </source>
</evidence>
<dbReference type="InterPro" id="IPR002890">
    <property type="entry name" value="MG2"/>
</dbReference>
<keyword evidence="5" id="KW-0175">Coiled coil</keyword>
<dbReference type="PANTHER" id="PTHR11412">
    <property type="entry name" value="MACROGLOBULIN / COMPLEMENT"/>
    <property type="match status" value="1"/>
</dbReference>
<protein>
    <recommendedName>
        <fullName evidence="13">CD109 antigen</fullName>
    </recommendedName>
</protein>
<evidence type="ECO:0000256" key="1">
    <source>
        <dbReference type="ARBA" id="ARBA00022729"/>
    </source>
</evidence>
<dbReference type="SMART" id="SM01359">
    <property type="entry name" value="A2M_N_2"/>
    <property type="match status" value="1"/>
</dbReference>
<feature type="domain" description="Alpha-2-macroglobulin" evidence="9">
    <location>
        <begin position="741"/>
        <end position="829"/>
    </location>
</feature>
<evidence type="ECO:0000313" key="11">
    <source>
        <dbReference type="EnsemblMetazoa" id="XP_044316274.1"/>
    </source>
</evidence>
<organism evidence="11 12">
    <name type="scientific">Drosophila rhopaloa</name>
    <name type="common">Fruit fly</name>
    <dbReference type="NCBI Taxonomy" id="1041015"/>
    <lineage>
        <taxon>Eukaryota</taxon>
        <taxon>Metazoa</taxon>
        <taxon>Ecdysozoa</taxon>
        <taxon>Arthropoda</taxon>
        <taxon>Hexapoda</taxon>
        <taxon>Insecta</taxon>
        <taxon>Pterygota</taxon>
        <taxon>Neoptera</taxon>
        <taxon>Endopterygota</taxon>
        <taxon>Diptera</taxon>
        <taxon>Brachycera</taxon>
        <taxon>Muscomorpha</taxon>
        <taxon>Ephydroidea</taxon>
        <taxon>Drosophilidae</taxon>
        <taxon>Drosophila</taxon>
        <taxon>Sophophora</taxon>
    </lineage>
</organism>
<dbReference type="Gene3D" id="1.50.10.20">
    <property type="match status" value="1"/>
</dbReference>
<feature type="compositionally biased region" description="Pro residues" evidence="6">
    <location>
        <begin position="720"/>
        <end position="731"/>
    </location>
</feature>
<evidence type="ECO:0000256" key="5">
    <source>
        <dbReference type="SAM" id="Coils"/>
    </source>
</evidence>
<evidence type="ECO:0000256" key="7">
    <source>
        <dbReference type="SAM" id="SignalP"/>
    </source>
</evidence>
<dbReference type="InterPro" id="IPR050473">
    <property type="entry name" value="A2M/Complement_sys"/>
</dbReference>
<dbReference type="Pfam" id="PF00207">
    <property type="entry name" value="A2M"/>
    <property type="match status" value="1"/>
</dbReference>
<dbReference type="InterPro" id="IPR041555">
    <property type="entry name" value="MG3"/>
</dbReference>
<dbReference type="InterPro" id="IPR011626">
    <property type="entry name" value="Alpha-macroglobulin_TED"/>
</dbReference>
<evidence type="ECO:0000259" key="8">
    <source>
        <dbReference type="SMART" id="SM01359"/>
    </source>
</evidence>
<dbReference type="InterPro" id="IPR009048">
    <property type="entry name" value="A-macroglobulin_rcpt-bd"/>
</dbReference>
<dbReference type="InterPro" id="IPR001599">
    <property type="entry name" value="Macroglobln_a2"/>
</dbReference>
<evidence type="ECO:0000256" key="4">
    <source>
        <dbReference type="ARBA" id="ARBA00023180"/>
    </source>
</evidence>
<feature type="chain" id="PRO_5045940721" description="CD109 antigen" evidence="7">
    <location>
        <begin position="20"/>
        <end position="1467"/>
    </location>
</feature>
<evidence type="ECO:0008006" key="13">
    <source>
        <dbReference type="Google" id="ProtNLM"/>
    </source>
</evidence>
<keyword evidence="3" id="KW-1015">Disulfide bond</keyword>
<feature type="domain" description="Alpha-2-macroglobulin bait region" evidence="8">
    <location>
        <begin position="427"/>
        <end position="561"/>
    </location>
</feature>
<keyword evidence="4" id="KW-0325">Glycoprotein</keyword>
<dbReference type="RefSeq" id="XP_044316274.1">
    <property type="nucleotide sequence ID" value="XM_044460339.1"/>
</dbReference>
<feature type="signal peptide" evidence="7">
    <location>
        <begin position="1"/>
        <end position="19"/>
    </location>
</feature>
<dbReference type="Gene3D" id="6.20.50.160">
    <property type="match status" value="1"/>
</dbReference>
<dbReference type="Proteomes" id="UP001652680">
    <property type="component" value="Unassembled WGS sequence"/>
</dbReference>
<dbReference type="Gene3D" id="2.60.40.1930">
    <property type="match status" value="2"/>
</dbReference>
<dbReference type="InterPro" id="IPR047565">
    <property type="entry name" value="Alpha-macroglob_thiol-ester_cl"/>
</dbReference>
<dbReference type="SMART" id="SM01419">
    <property type="entry name" value="Thiol-ester_cl"/>
    <property type="match status" value="1"/>
</dbReference>
<dbReference type="Pfam" id="PF07677">
    <property type="entry name" value="A2M_recep"/>
    <property type="match status" value="1"/>
</dbReference>